<name>A0A267MMT2_9FIRM</name>
<evidence type="ECO:0000256" key="1">
    <source>
        <dbReference type="ARBA" id="ARBA00004365"/>
    </source>
</evidence>
<dbReference type="Proteomes" id="UP000216024">
    <property type="component" value="Unassembled WGS sequence"/>
</dbReference>
<dbReference type="GO" id="GO:0044780">
    <property type="term" value="P:bacterial-type flagellum assembly"/>
    <property type="evidence" value="ECO:0007669"/>
    <property type="project" value="InterPro"/>
</dbReference>
<dbReference type="GO" id="GO:0005198">
    <property type="term" value="F:structural molecule activity"/>
    <property type="evidence" value="ECO:0007669"/>
    <property type="project" value="UniProtKB-UniRule"/>
</dbReference>
<evidence type="ECO:0000259" key="9">
    <source>
        <dbReference type="Pfam" id="PF22638"/>
    </source>
</evidence>
<dbReference type="SUPFAM" id="SSF64518">
    <property type="entry name" value="Phase 1 flagellin"/>
    <property type="match status" value="1"/>
</dbReference>
<reference evidence="10 11" key="1">
    <citation type="submission" date="2017-06" db="EMBL/GenBank/DDBJ databases">
        <title>Draft genome sequence of anaerobic fermentative bacterium Anaeromicrobium sediminis DY2726D isolated from West Pacific Ocean sediments.</title>
        <authorList>
            <person name="Zeng X."/>
        </authorList>
    </citation>
    <scope>NUCLEOTIDE SEQUENCE [LARGE SCALE GENOMIC DNA]</scope>
    <source>
        <strain evidence="10 11">DY2726D</strain>
    </source>
</reference>
<dbReference type="Pfam" id="PF22638">
    <property type="entry name" value="FlgK_D1"/>
    <property type="match status" value="1"/>
</dbReference>
<dbReference type="NCBIfam" id="TIGR02492">
    <property type="entry name" value="flgK_ends"/>
    <property type="match status" value="1"/>
</dbReference>
<evidence type="ECO:0000256" key="2">
    <source>
        <dbReference type="ARBA" id="ARBA00004613"/>
    </source>
</evidence>
<comment type="subcellular location">
    <subcellularLocation>
        <location evidence="1 7">Bacterial flagellum</location>
    </subcellularLocation>
    <subcellularLocation>
        <location evidence="2 7">Secreted</location>
    </subcellularLocation>
</comment>
<comment type="caution">
    <text evidence="10">The sequence shown here is derived from an EMBL/GenBank/DDBJ whole genome shotgun (WGS) entry which is preliminary data.</text>
</comment>
<evidence type="ECO:0000313" key="11">
    <source>
        <dbReference type="Proteomes" id="UP000216024"/>
    </source>
</evidence>
<evidence type="ECO:0000256" key="3">
    <source>
        <dbReference type="ARBA" id="ARBA00009677"/>
    </source>
</evidence>
<keyword evidence="11" id="KW-1185">Reference proteome</keyword>
<evidence type="ECO:0000256" key="7">
    <source>
        <dbReference type="RuleBase" id="RU362065"/>
    </source>
</evidence>
<dbReference type="InterPro" id="IPR010930">
    <property type="entry name" value="Flg_bb/hook_C_dom"/>
</dbReference>
<evidence type="ECO:0000256" key="6">
    <source>
        <dbReference type="ARBA" id="ARBA00023143"/>
    </source>
</evidence>
<dbReference type="PRINTS" id="PR01005">
    <property type="entry name" value="FLGHOOKAP1"/>
</dbReference>
<feature type="domain" description="Flagellar hook-associated protein FlgK helical" evidence="9">
    <location>
        <begin position="96"/>
        <end position="326"/>
    </location>
</feature>
<accession>A0A267MMT2</accession>
<proteinExistence type="inferred from homology"/>
<keyword evidence="10" id="KW-0969">Cilium</keyword>
<evidence type="ECO:0000313" key="10">
    <source>
        <dbReference type="EMBL" id="PAB60123.1"/>
    </source>
</evidence>
<dbReference type="GO" id="GO:0005576">
    <property type="term" value="C:extracellular region"/>
    <property type="evidence" value="ECO:0007669"/>
    <property type="project" value="UniProtKB-SubCell"/>
</dbReference>
<dbReference type="PANTHER" id="PTHR30033:SF1">
    <property type="entry name" value="FLAGELLAR HOOK-ASSOCIATED PROTEIN 1"/>
    <property type="match status" value="1"/>
</dbReference>
<dbReference type="RefSeq" id="WP_095132380.1">
    <property type="nucleotide sequence ID" value="NZ_NIBG01000004.1"/>
</dbReference>
<evidence type="ECO:0000259" key="8">
    <source>
        <dbReference type="Pfam" id="PF06429"/>
    </source>
</evidence>
<evidence type="ECO:0000256" key="4">
    <source>
        <dbReference type="ARBA" id="ARBA00016244"/>
    </source>
</evidence>
<organism evidence="10 11">
    <name type="scientific">Anaeromicrobium sediminis</name>
    <dbReference type="NCBI Taxonomy" id="1478221"/>
    <lineage>
        <taxon>Bacteria</taxon>
        <taxon>Bacillati</taxon>
        <taxon>Bacillota</taxon>
        <taxon>Clostridia</taxon>
        <taxon>Peptostreptococcales</taxon>
        <taxon>Thermotaleaceae</taxon>
        <taxon>Anaeromicrobium</taxon>
    </lineage>
</organism>
<dbReference type="EMBL" id="NIBG01000004">
    <property type="protein sequence ID" value="PAB60123.1"/>
    <property type="molecule type" value="Genomic_DNA"/>
</dbReference>
<keyword evidence="6 7" id="KW-0975">Bacterial flagellum</keyword>
<feature type="domain" description="Flagellar basal-body/hook protein C-terminal" evidence="8">
    <location>
        <begin position="425"/>
        <end position="464"/>
    </location>
</feature>
<dbReference type="AlphaFoldDB" id="A0A267MMT2"/>
<keyword evidence="10" id="KW-0966">Cell projection</keyword>
<keyword evidence="5 7" id="KW-0964">Secreted</keyword>
<dbReference type="GO" id="GO:0009424">
    <property type="term" value="C:bacterial-type flagellum hook"/>
    <property type="evidence" value="ECO:0007669"/>
    <property type="project" value="UniProtKB-UniRule"/>
</dbReference>
<evidence type="ECO:0000256" key="5">
    <source>
        <dbReference type="ARBA" id="ARBA00022525"/>
    </source>
</evidence>
<dbReference type="OrthoDB" id="9802553at2"/>
<comment type="similarity">
    <text evidence="3 7">Belongs to the flagella basal body rod proteins family.</text>
</comment>
<dbReference type="PANTHER" id="PTHR30033">
    <property type="entry name" value="FLAGELLAR HOOK-ASSOCIATED PROTEIN 1"/>
    <property type="match status" value="1"/>
</dbReference>
<dbReference type="InterPro" id="IPR053927">
    <property type="entry name" value="FlgK_helical"/>
</dbReference>
<protein>
    <recommendedName>
        <fullName evidence="4 7">Flagellar hook-associated protein 1</fullName>
        <shortName evidence="7">HAP1</shortName>
    </recommendedName>
</protein>
<sequence length="469" mass="51936">MSSTMGSYMIPNSGLYTSQTSLYVTNNNISNVDTSGYTRQQAISCNRNPYSQGLYEIGSGVDIQQVRQMRNSFLDNSYREENSTLGYWETKSSVVNDIEPLLGAFSEYGLYSSMDNFFYSWDELSKNPESITERAAVIECGVAFADTVNQIDEQLTNIQQDVCTKIASTVDEINLIADGIAELNQKILDCETSGVDANDYRDQRNFLIDQLSYLTDMDISEQPNGMVNVTVGGVDLVNGNESKTMEVEISNPEGSQIEVKWQDSGKDVQIKDGKLKGLKDCIEGEDNIINKVRSDLDTLVNTMATEINAIHSTGYGLDGSTGIDFYVPIDPNKPIGMRNIQVNPVLDDPNKLAASASGEPGDNAIAKEIVDFRNKECFEFEGSNMNIDDYTTYVIASVGTAGKDTTSFAENQRAVVNQIQFQRQSISQVSMDEEMNNMIRYQQSYNANAKAFQAIDEMIDNIINKMGIG</sequence>
<dbReference type="InterPro" id="IPR002371">
    <property type="entry name" value="FlgK"/>
</dbReference>
<keyword evidence="10" id="KW-0282">Flagellum</keyword>
<gene>
    <name evidence="7" type="primary">flgK</name>
    <name evidence="10" type="ORF">CCE28_07060</name>
</gene>
<dbReference type="Pfam" id="PF06429">
    <property type="entry name" value="Flg_bbr_C"/>
    <property type="match status" value="1"/>
</dbReference>